<dbReference type="Gene3D" id="3.40.50.150">
    <property type="entry name" value="Vaccinia Virus protein VP39"/>
    <property type="match status" value="1"/>
</dbReference>
<evidence type="ECO:0000313" key="2">
    <source>
        <dbReference type="EMBL" id="ANC79367.1"/>
    </source>
</evidence>
<dbReference type="SUPFAM" id="SSF53335">
    <property type="entry name" value="S-adenosyl-L-methionine-dependent methyltransferases"/>
    <property type="match status" value="1"/>
</dbReference>
<dbReference type="PANTHER" id="PTHR43861">
    <property type="entry name" value="TRANS-ACONITATE 2-METHYLTRANSFERASE-RELATED"/>
    <property type="match status" value="1"/>
</dbReference>
<dbReference type="EMBL" id="CP015378">
    <property type="protein sequence ID" value="ANC79367.1"/>
    <property type="molecule type" value="Genomic_DNA"/>
</dbReference>
<dbReference type="CDD" id="cd02440">
    <property type="entry name" value="AdoMet_MTases"/>
    <property type="match status" value="1"/>
</dbReference>
<protein>
    <recommendedName>
        <fullName evidence="1">Methyltransferase type 11 domain-containing protein</fullName>
    </recommendedName>
</protein>
<dbReference type="STRING" id="1221500.ABE65_010975"/>
<gene>
    <name evidence="2" type="ORF">ABE65_010975</name>
</gene>
<sequence>MNKQRWEISAERFFGRTALPEYGPFALTEAQLKLFGSICGKKVLDIGCGSGHSLQYMGKEEARELWGLDLCTKQIETARKVLKDQQAEVKLVESPMEENPGLPIGYFDIVYSIYALGWTTDLSRTFSHIYDYLKPGGTFVFSWEHPLHDRLKFEESSFTFNKSYVIEGPEYNEGWQNLAVIHHRKLSTYINTLIEAGFMIEKVIDDVCLPDEQSENPAKWYSTQKANLVPATFIIKASKK</sequence>
<dbReference type="Proteomes" id="UP000076623">
    <property type="component" value="Chromosome"/>
</dbReference>
<dbReference type="InterPro" id="IPR029063">
    <property type="entry name" value="SAM-dependent_MTases_sf"/>
</dbReference>
<proteinExistence type="predicted"/>
<reference evidence="2 3" key="1">
    <citation type="submission" date="2016-04" db="EMBL/GenBank/DDBJ databases">
        <title>Complete genome sequence of Fictibacillus phosphorivorans G25-29, a strain toxic to nematodes.</title>
        <authorList>
            <person name="Zheng Z."/>
        </authorList>
    </citation>
    <scope>NUCLEOTIDE SEQUENCE [LARGE SCALE GENOMIC DNA]</scope>
    <source>
        <strain evidence="2 3">G25-29</strain>
    </source>
</reference>
<dbReference type="InterPro" id="IPR013216">
    <property type="entry name" value="Methyltransf_11"/>
</dbReference>
<dbReference type="AlphaFoldDB" id="A0A160ISH9"/>
<name>A0A160ISH9_9BACL</name>
<feature type="domain" description="Methyltransferase type 11" evidence="1">
    <location>
        <begin position="44"/>
        <end position="141"/>
    </location>
</feature>
<dbReference type="GO" id="GO:0008757">
    <property type="term" value="F:S-adenosylmethionine-dependent methyltransferase activity"/>
    <property type="evidence" value="ECO:0007669"/>
    <property type="project" value="InterPro"/>
</dbReference>
<dbReference type="Pfam" id="PF08241">
    <property type="entry name" value="Methyltransf_11"/>
    <property type="match status" value="1"/>
</dbReference>
<evidence type="ECO:0000313" key="3">
    <source>
        <dbReference type="Proteomes" id="UP000076623"/>
    </source>
</evidence>
<evidence type="ECO:0000259" key="1">
    <source>
        <dbReference type="Pfam" id="PF08241"/>
    </source>
</evidence>
<keyword evidence="3" id="KW-1185">Reference proteome</keyword>
<accession>A0A160ISH9</accession>
<organism evidence="2 3">
    <name type="scientific">Fictibacillus phosphorivorans</name>
    <dbReference type="NCBI Taxonomy" id="1221500"/>
    <lineage>
        <taxon>Bacteria</taxon>
        <taxon>Bacillati</taxon>
        <taxon>Bacillota</taxon>
        <taxon>Bacilli</taxon>
        <taxon>Bacillales</taxon>
        <taxon>Fictibacillaceae</taxon>
        <taxon>Fictibacillus</taxon>
    </lineage>
</organism>
<dbReference type="PANTHER" id="PTHR43861:SF1">
    <property type="entry name" value="TRANS-ACONITATE 2-METHYLTRANSFERASE"/>
    <property type="match status" value="1"/>
</dbReference>
<dbReference type="KEGG" id="fpn:ABE65_010975"/>